<keyword evidence="2" id="KW-1185">Reference proteome</keyword>
<evidence type="ECO:0000313" key="1">
    <source>
        <dbReference type="EMBL" id="SBT03884.1"/>
    </source>
</evidence>
<evidence type="ECO:0000313" key="2">
    <source>
        <dbReference type="Proteomes" id="UP000199169"/>
    </source>
</evidence>
<organism evidence="1 2">
    <name type="scientific">Candidatus Accumulibacter aalborgensis</name>
    <dbReference type="NCBI Taxonomy" id="1860102"/>
    <lineage>
        <taxon>Bacteria</taxon>
        <taxon>Pseudomonadati</taxon>
        <taxon>Pseudomonadota</taxon>
        <taxon>Betaproteobacteria</taxon>
        <taxon>Candidatus Accumulibacter</taxon>
    </lineage>
</organism>
<dbReference type="STRING" id="1860102.ACCAA_1170026"/>
<protein>
    <submittedName>
        <fullName evidence="1">Helix-turn-helix domain protein</fullName>
    </submittedName>
</protein>
<reference evidence="1 2" key="1">
    <citation type="submission" date="2016-06" db="EMBL/GenBank/DDBJ databases">
        <authorList>
            <person name="Kjaerup R.B."/>
            <person name="Dalgaard T.S."/>
            <person name="Juul-Madsen H.R."/>
        </authorList>
    </citation>
    <scope>NUCLEOTIDE SEQUENCE [LARGE SCALE GENOMIC DNA]</scope>
    <source>
        <strain evidence="1">3</strain>
    </source>
</reference>
<gene>
    <name evidence="1" type="ORF">ACCAA_1170026</name>
</gene>
<name>A0A1A8XFB6_9PROT</name>
<proteinExistence type="predicted"/>
<dbReference type="Proteomes" id="UP000199169">
    <property type="component" value="Unassembled WGS sequence"/>
</dbReference>
<dbReference type="EMBL" id="FLQX01000021">
    <property type="protein sequence ID" value="SBT03884.1"/>
    <property type="molecule type" value="Genomic_DNA"/>
</dbReference>
<dbReference type="AlphaFoldDB" id="A0A1A8XFB6"/>
<sequence length="87" mass="9611">MVPFAKDGSCFHPGLIRAKGTYLVGGKTDRKTFKTFVAGLDYLKSMRTARWWRPSVNGNSGTVTAVKWDRLPAEFAALLVTAKPHLT</sequence>
<accession>A0A1A8XFB6</accession>